<evidence type="ECO:0000313" key="1">
    <source>
        <dbReference type="EMBL" id="SIQ82811.1"/>
    </source>
</evidence>
<accession>A0ABY1JVB3</accession>
<dbReference type="Proteomes" id="UP000186666">
    <property type="component" value="Unassembled WGS sequence"/>
</dbReference>
<organism evidence="1 2">
    <name type="scientific">Paenibacillus macquariensis</name>
    <dbReference type="NCBI Taxonomy" id="948756"/>
    <lineage>
        <taxon>Bacteria</taxon>
        <taxon>Bacillati</taxon>
        <taxon>Bacillota</taxon>
        <taxon>Bacilli</taxon>
        <taxon>Bacillales</taxon>
        <taxon>Paenibacillaceae</taxon>
        <taxon>Paenibacillus</taxon>
    </lineage>
</organism>
<gene>
    <name evidence="1" type="ORF">SAMN05421578_104241</name>
</gene>
<protein>
    <submittedName>
        <fullName evidence="1">Uncharacterized protein</fullName>
    </submittedName>
</protein>
<proteinExistence type="predicted"/>
<name>A0ABY1JVB3_9BACL</name>
<evidence type="ECO:0000313" key="2">
    <source>
        <dbReference type="Proteomes" id="UP000186666"/>
    </source>
</evidence>
<dbReference type="EMBL" id="FTNK01000004">
    <property type="protein sequence ID" value="SIQ82811.1"/>
    <property type="molecule type" value="Genomic_DNA"/>
</dbReference>
<reference evidence="1 2" key="1">
    <citation type="submission" date="2017-01" db="EMBL/GenBank/DDBJ databases">
        <authorList>
            <person name="Varghese N."/>
            <person name="Submissions S."/>
        </authorList>
    </citation>
    <scope>NUCLEOTIDE SEQUENCE [LARGE SCALE GENOMIC DNA]</scope>
    <source>
        <strain evidence="1 2">ATCC 23464</strain>
    </source>
</reference>
<comment type="caution">
    <text evidence="1">The sequence shown here is derived from an EMBL/GenBank/DDBJ whole genome shotgun (WGS) entry which is preliminary data.</text>
</comment>
<sequence length="199" mass="22813">MNTKYCPLVFTILSDRERMFQDIDIYKFKAHNEIIKPMLAAAKQAFVFKGTAEPLEGAFGHMTPPAMDLSQFKFLFWDKGKYQVNLDQECVIGYEHLWNASGYRRGSIVIILPYEYNFPPLLPHCYDFGLTETPNMGQSPGAVKMCRRIRDMDSIAAMFSSSNGIEYMEVYASDNKTEEIENLAVKLCGSNLERRLFNS</sequence>
<keyword evidence="2" id="KW-1185">Reference proteome</keyword>
<dbReference type="RefSeq" id="WP_139331589.1">
    <property type="nucleotide sequence ID" value="NZ_FTNK01000004.1"/>
</dbReference>